<keyword evidence="1 2" id="KW-0193">Cuticle</keyword>
<evidence type="ECO:0000256" key="3">
    <source>
        <dbReference type="SAM" id="Phobius"/>
    </source>
</evidence>
<gene>
    <name evidence="4" type="ORF">EAI_14368</name>
</gene>
<dbReference type="PANTHER" id="PTHR10380:SF173">
    <property type="entry name" value="CUTICULAR PROTEIN 47EF, ISOFORM C-RELATED"/>
    <property type="match status" value="1"/>
</dbReference>
<reference evidence="4 5" key="1">
    <citation type="journal article" date="2010" name="Science">
        <title>Genomic comparison of the ants Camponotus floridanus and Harpegnathos saltator.</title>
        <authorList>
            <person name="Bonasio R."/>
            <person name="Zhang G."/>
            <person name="Ye C."/>
            <person name="Mutti N.S."/>
            <person name="Fang X."/>
            <person name="Qin N."/>
            <person name="Donahue G."/>
            <person name="Yang P."/>
            <person name="Li Q."/>
            <person name="Li C."/>
            <person name="Zhang P."/>
            <person name="Huang Z."/>
            <person name="Berger S.L."/>
            <person name="Reinberg D."/>
            <person name="Wang J."/>
            <person name="Liebig J."/>
        </authorList>
    </citation>
    <scope>NUCLEOTIDE SEQUENCE [LARGE SCALE GENOMIC DNA]</scope>
    <source>
        <strain evidence="4 5">R22 G/1</strain>
    </source>
</reference>
<dbReference type="GO" id="GO:0008010">
    <property type="term" value="F:structural constituent of chitin-based larval cuticle"/>
    <property type="evidence" value="ECO:0007669"/>
    <property type="project" value="TreeGrafter"/>
</dbReference>
<dbReference type="InParanoid" id="E2C5W8"/>
<name>E2C5W8_HARSA</name>
<dbReference type="Pfam" id="PF00379">
    <property type="entry name" value="Chitin_bind_4"/>
    <property type="match status" value="1"/>
</dbReference>
<keyword evidence="3" id="KW-1133">Transmembrane helix</keyword>
<dbReference type="OrthoDB" id="7255276at2759"/>
<keyword evidence="5" id="KW-1185">Reference proteome</keyword>
<dbReference type="FunCoup" id="E2C5W8">
    <property type="interactions" value="24"/>
</dbReference>
<evidence type="ECO:0000256" key="1">
    <source>
        <dbReference type="ARBA" id="ARBA00022460"/>
    </source>
</evidence>
<organism evidence="5">
    <name type="scientific">Harpegnathos saltator</name>
    <name type="common">Jerdon's jumping ant</name>
    <dbReference type="NCBI Taxonomy" id="610380"/>
    <lineage>
        <taxon>Eukaryota</taxon>
        <taxon>Metazoa</taxon>
        <taxon>Ecdysozoa</taxon>
        <taxon>Arthropoda</taxon>
        <taxon>Hexapoda</taxon>
        <taxon>Insecta</taxon>
        <taxon>Pterygota</taxon>
        <taxon>Neoptera</taxon>
        <taxon>Endopterygota</taxon>
        <taxon>Hymenoptera</taxon>
        <taxon>Apocrita</taxon>
        <taxon>Aculeata</taxon>
        <taxon>Formicoidea</taxon>
        <taxon>Formicidae</taxon>
        <taxon>Ponerinae</taxon>
        <taxon>Ponerini</taxon>
        <taxon>Harpegnathos</taxon>
    </lineage>
</organism>
<protein>
    <submittedName>
        <fullName evidence="4">Flexible cuticle protein 12</fullName>
    </submittedName>
</protein>
<proteinExistence type="predicted"/>
<dbReference type="OMA" id="NYHDQAV"/>
<dbReference type="PROSITE" id="PS51155">
    <property type="entry name" value="CHIT_BIND_RR_2"/>
    <property type="match status" value="1"/>
</dbReference>
<evidence type="ECO:0000313" key="4">
    <source>
        <dbReference type="EMBL" id="EFN76659.1"/>
    </source>
</evidence>
<feature type="transmembrane region" description="Helical" evidence="3">
    <location>
        <begin position="49"/>
        <end position="73"/>
    </location>
</feature>
<dbReference type="STRING" id="610380.E2C5W8"/>
<dbReference type="EMBL" id="GL452863">
    <property type="protein sequence ID" value="EFN76659.1"/>
    <property type="molecule type" value="Genomic_DNA"/>
</dbReference>
<evidence type="ECO:0000313" key="5">
    <source>
        <dbReference type="Proteomes" id="UP000008237"/>
    </source>
</evidence>
<evidence type="ECO:0000256" key="2">
    <source>
        <dbReference type="PROSITE-ProRule" id="PRU00497"/>
    </source>
</evidence>
<dbReference type="GO" id="GO:0062129">
    <property type="term" value="C:chitin-based extracellular matrix"/>
    <property type="evidence" value="ECO:0007669"/>
    <property type="project" value="TreeGrafter"/>
</dbReference>
<dbReference type="AlphaFoldDB" id="E2C5W8"/>
<accession>E2C5W8</accession>
<keyword evidence="3" id="KW-0472">Membrane</keyword>
<dbReference type="InterPro" id="IPR050468">
    <property type="entry name" value="Cuticle_Struct_Prot"/>
</dbReference>
<keyword evidence="3" id="KW-0812">Transmembrane</keyword>
<dbReference type="InterPro" id="IPR000618">
    <property type="entry name" value="Insect_cuticle"/>
</dbReference>
<dbReference type="PANTHER" id="PTHR10380">
    <property type="entry name" value="CUTICLE PROTEIN"/>
    <property type="match status" value="1"/>
</dbReference>
<sequence length="160" mass="17394">MRRVVKIHRLALLSLFRAALGIVAGFSSRFNWLAGKARCHLQFAHHSYAKFAVIIITIIALFALVAVAVAAPVQDNSQTVVVKETPLDNIGIDGYQFGYELSNGESREESAQLVNAGTENESLAVQGSFSYVDPATNVRYTVNYIADENGFQPQGAHLPA</sequence>
<dbReference type="Proteomes" id="UP000008237">
    <property type="component" value="Unassembled WGS sequence"/>
</dbReference>